<organism evidence="2 3">
    <name type="scientific">Candidatus Accumulibacter adjunctus</name>
    <dbReference type="NCBI Taxonomy" id="1454001"/>
    <lineage>
        <taxon>Bacteria</taxon>
        <taxon>Pseudomonadati</taxon>
        <taxon>Pseudomonadota</taxon>
        <taxon>Betaproteobacteria</taxon>
        <taxon>Candidatus Accumulibacter</taxon>
    </lineage>
</organism>
<accession>A0A011NKE1</accession>
<keyword evidence="3" id="KW-1185">Reference proteome</keyword>
<dbReference type="SUPFAM" id="SSF110087">
    <property type="entry name" value="DR1885-like metal-binding protein"/>
    <property type="match status" value="1"/>
</dbReference>
<dbReference type="STRING" id="1454001.AW08_03505"/>
<dbReference type="EMBL" id="JFAX01000029">
    <property type="protein sequence ID" value="EXI65052.1"/>
    <property type="molecule type" value="Genomic_DNA"/>
</dbReference>
<name>A0A011NKE1_9PROT</name>
<dbReference type="PANTHER" id="PTHR36302:SF1">
    <property type="entry name" value="COPPER CHAPERONE PCU(A)C"/>
    <property type="match status" value="1"/>
</dbReference>
<feature type="chain" id="PRO_5001460937" description="Copper chaperone PCu(A)C" evidence="1">
    <location>
        <begin position="24"/>
        <end position="157"/>
    </location>
</feature>
<evidence type="ECO:0000256" key="1">
    <source>
        <dbReference type="SAM" id="SignalP"/>
    </source>
</evidence>
<evidence type="ECO:0000313" key="3">
    <source>
        <dbReference type="Proteomes" id="UP000020218"/>
    </source>
</evidence>
<dbReference type="PATRIC" id="fig|1454001.3.peg.3543"/>
<gene>
    <name evidence="2" type="ORF">AW08_03505</name>
</gene>
<dbReference type="InterPro" id="IPR036182">
    <property type="entry name" value="PCuAC_sf"/>
</dbReference>
<dbReference type="Proteomes" id="UP000020218">
    <property type="component" value="Unassembled WGS sequence"/>
</dbReference>
<keyword evidence="1" id="KW-0732">Signal</keyword>
<reference evidence="2" key="1">
    <citation type="submission" date="2014-02" db="EMBL/GenBank/DDBJ databases">
        <title>Expanding our view of genomic diversity in Candidatus Accumulibacter clades.</title>
        <authorList>
            <person name="Skennerton C.T."/>
            <person name="Barr J.J."/>
            <person name="Slater F.R."/>
            <person name="Bond P.L."/>
            <person name="Tyson G.W."/>
        </authorList>
    </citation>
    <scope>NUCLEOTIDE SEQUENCE [LARGE SCALE GENOMIC DNA]</scope>
</reference>
<dbReference type="InterPro" id="IPR058248">
    <property type="entry name" value="Lxx211020-like"/>
</dbReference>
<evidence type="ECO:0008006" key="4">
    <source>
        <dbReference type="Google" id="ProtNLM"/>
    </source>
</evidence>
<dbReference type="Gene3D" id="2.60.40.1890">
    <property type="entry name" value="PCu(A)C copper chaperone"/>
    <property type="match status" value="1"/>
</dbReference>
<comment type="caution">
    <text evidence="2">The sequence shown here is derived from an EMBL/GenBank/DDBJ whole genome shotgun (WGS) entry which is preliminary data.</text>
</comment>
<sequence>MNKSMMFSASLLLFGVGSGAALAADVEVRNAWVRGTVTGQQATGAFMEISSKAGATLIGASSPAAAVTEIHEMKMDGQVMRMRAIPRLELPAGKTVQLGPSGYHVMLIRLKQPLLKGESVPLTLQIEGKDRRIEAIEVKAEVRDLTAAASPAGEHKH</sequence>
<proteinExistence type="predicted"/>
<dbReference type="InterPro" id="IPR007410">
    <property type="entry name" value="LpqE-like"/>
</dbReference>
<evidence type="ECO:0000313" key="2">
    <source>
        <dbReference type="EMBL" id="EXI65052.1"/>
    </source>
</evidence>
<feature type="signal peptide" evidence="1">
    <location>
        <begin position="1"/>
        <end position="23"/>
    </location>
</feature>
<protein>
    <recommendedName>
        <fullName evidence="4">Copper chaperone PCu(A)C</fullName>
    </recommendedName>
</protein>
<dbReference type="Pfam" id="PF04314">
    <property type="entry name" value="PCuAC"/>
    <property type="match status" value="1"/>
</dbReference>
<dbReference type="AlphaFoldDB" id="A0A011NKE1"/>
<dbReference type="PANTHER" id="PTHR36302">
    <property type="entry name" value="BLR7088 PROTEIN"/>
    <property type="match status" value="1"/>
</dbReference>